<dbReference type="RefSeq" id="WP_002701479.1">
    <property type="nucleotide sequence ID" value="NZ_AAWS01000038.1"/>
</dbReference>
<evidence type="ECO:0000313" key="1">
    <source>
        <dbReference type="EMBL" id="EAY26096.1"/>
    </source>
</evidence>
<sequence length="145" mass="16833">MEEKKVFVNPIDKDKITENPSTLPYAHTVGGFKIEPTKKGQIKGQAIAAMEEQTDMQLAQIQKQVELLAVQAKKIQERVDISRTIYNAEMSFTPLIGRLYHLYQRKNQQYLLSIIAPNEWRDNMPYERFVASVRLLADHTWEVLD</sequence>
<evidence type="ECO:0000313" key="2">
    <source>
        <dbReference type="Proteomes" id="UP000004095"/>
    </source>
</evidence>
<gene>
    <name evidence="1" type="ORF">M23134_05969</name>
</gene>
<organism evidence="1 2">
    <name type="scientific">Microscilla marina ATCC 23134</name>
    <dbReference type="NCBI Taxonomy" id="313606"/>
    <lineage>
        <taxon>Bacteria</taxon>
        <taxon>Pseudomonadati</taxon>
        <taxon>Bacteroidota</taxon>
        <taxon>Cytophagia</taxon>
        <taxon>Cytophagales</taxon>
        <taxon>Microscillaceae</taxon>
        <taxon>Microscilla</taxon>
    </lineage>
</organism>
<accession>A1ZTY3</accession>
<protein>
    <recommendedName>
        <fullName evidence="3">DUF2452 domain-containing protein</fullName>
    </recommendedName>
</protein>
<dbReference type="AlphaFoldDB" id="A1ZTY3"/>
<dbReference type="InterPro" id="IPR019534">
    <property type="entry name" value="DUF2452"/>
</dbReference>
<dbReference type="Pfam" id="PF10504">
    <property type="entry name" value="DUF2452"/>
    <property type="match status" value="1"/>
</dbReference>
<evidence type="ECO:0008006" key="3">
    <source>
        <dbReference type="Google" id="ProtNLM"/>
    </source>
</evidence>
<reference evidence="1 2" key="1">
    <citation type="submission" date="2007-01" db="EMBL/GenBank/DDBJ databases">
        <authorList>
            <person name="Haygood M."/>
            <person name="Podell S."/>
            <person name="Anderson C."/>
            <person name="Hopkinson B."/>
            <person name="Roe K."/>
            <person name="Barbeau K."/>
            <person name="Gaasterland T."/>
            <person name="Ferriera S."/>
            <person name="Johnson J."/>
            <person name="Kravitz S."/>
            <person name="Beeson K."/>
            <person name="Sutton G."/>
            <person name="Rogers Y.-H."/>
            <person name="Friedman R."/>
            <person name="Frazier M."/>
            <person name="Venter J.C."/>
        </authorList>
    </citation>
    <scope>NUCLEOTIDE SEQUENCE [LARGE SCALE GENOMIC DNA]</scope>
    <source>
        <strain evidence="1 2">ATCC 23134</strain>
    </source>
</reference>
<dbReference type="EMBL" id="AAWS01000038">
    <property type="protein sequence ID" value="EAY26096.1"/>
    <property type="molecule type" value="Genomic_DNA"/>
</dbReference>
<comment type="caution">
    <text evidence="1">The sequence shown here is derived from an EMBL/GenBank/DDBJ whole genome shotgun (WGS) entry which is preliminary data.</text>
</comment>
<keyword evidence="2" id="KW-1185">Reference proteome</keyword>
<proteinExistence type="predicted"/>
<dbReference type="OrthoDB" id="662061at2"/>
<dbReference type="Proteomes" id="UP000004095">
    <property type="component" value="Unassembled WGS sequence"/>
</dbReference>
<name>A1ZTY3_MICM2</name>
<dbReference type="eggNOG" id="ENOG5031K1P">
    <property type="taxonomic scope" value="Bacteria"/>
</dbReference>